<keyword evidence="4" id="KW-1185">Reference proteome</keyword>
<keyword evidence="1" id="KW-0732">Signal</keyword>
<dbReference type="Proteomes" id="UP000466586">
    <property type="component" value="Unassembled WGS sequence"/>
</dbReference>
<comment type="caution">
    <text evidence="3">The sequence shown here is derived from an EMBL/GenBank/DDBJ whole genome shotgun (WGS) entry which is preliminary data.</text>
</comment>
<dbReference type="Pfam" id="PF18990">
    <property type="entry name" value="DUF5723"/>
    <property type="match status" value="1"/>
</dbReference>
<feature type="chain" id="PRO_5029901690" description="DUF5723 domain-containing protein" evidence="1">
    <location>
        <begin position="22"/>
        <end position="472"/>
    </location>
</feature>
<dbReference type="AlphaFoldDB" id="A0A7K1YCR9"/>
<protein>
    <recommendedName>
        <fullName evidence="2">DUF5723 domain-containing protein</fullName>
    </recommendedName>
</protein>
<gene>
    <name evidence="3" type="ORF">GS399_14725</name>
</gene>
<sequence length="472" mass="53157">MKCKGIIISAMTFAVSLSASAQQFALYNTRTLYDAFENPSQKAFYADSSRKYAFNFFIPSAGFNGVFTGPAQTAFKTLVYRGGFSGASIDVNNTDPNKFFGNLNSYLLMFRVFKSIKLNRELGFAWQVKAESTIDNFSNQTFAILQDYRYFPDGTSNDIFNDKGYAQTYHQFSFNYREDLNKQIGLGIKIGYLSGIAYTRLDINQSSLTKNLEADAYDMVLKGGLQSSFNYGDFGDITYAPGFTNPGAALTASANFKLRGGWFLLTNLKDIGFIHWNNESYQYYINTDLVVENASENNGSKYLFNRIYNSFKRNYTQKSFTTMINGKAEVLLNKDFDRYQPNLLVSKNLFYKGFDIALMNTYKTENFNFSLSTAYSAENFQVGGVAMYKTPNAEFFLGTDNVLKTYYTTKGLITNNENIGNGYTGASFYLGFGLKFGKIMEHDMNSSNIPGFGSRGDDSGFFGRLFGRKSKN</sequence>
<feature type="signal peptide" evidence="1">
    <location>
        <begin position="1"/>
        <end position="21"/>
    </location>
</feature>
<proteinExistence type="predicted"/>
<evidence type="ECO:0000256" key="1">
    <source>
        <dbReference type="SAM" id="SignalP"/>
    </source>
</evidence>
<evidence type="ECO:0000313" key="3">
    <source>
        <dbReference type="EMBL" id="MXV52230.1"/>
    </source>
</evidence>
<organism evidence="3 4">
    <name type="scientific">Hufsiella arboris</name>
    <dbReference type="NCBI Taxonomy" id="2695275"/>
    <lineage>
        <taxon>Bacteria</taxon>
        <taxon>Pseudomonadati</taxon>
        <taxon>Bacteroidota</taxon>
        <taxon>Sphingobacteriia</taxon>
        <taxon>Sphingobacteriales</taxon>
        <taxon>Sphingobacteriaceae</taxon>
        <taxon>Hufsiella</taxon>
    </lineage>
</organism>
<feature type="domain" description="DUF5723" evidence="2">
    <location>
        <begin position="53"/>
        <end position="400"/>
    </location>
</feature>
<evidence type="ECO:0000259" key="2">
    <source>
        <dbReference type="Pfam" id="PF18990"/>
    </source>
</evidence>
<dbReference type="InterPro" id="IPR043781">
    <property type="entry name" value="DUF5723"/>
</dbReference>
<dbReference type="EMBL" id="WVHT01000007">
    <property type="protein sequence ID" value="MXV52230.1"/>
    <property type="molecule type" value="Genomic_DNA"/>
</dbReference>
<name>A0A7K1YCR9_9SPHI</name>
<evidence type="ECO:0000313" key="4">
    <source>
        <dbReference type="Proteomes" id="UP000466586"/>
    </source>
</evidence>
<accession>A0A7K1YCR9</accession>
<reference evidence="3 4" key="1">
    <citation type="submission" date="2019-11" db="EMBL/GenBank/DDBJ databases">
        <title>Pedobacter sp. HMF7647 Genome sequencing and assembly.</title>
        <authorList>
            <person name="Kang H."/>
            <person name="Kim H."/>
            <person name="Joh K."/>
        </authorList>
    </citation>
    <scope>NUCLEOTIDE SEQUENCE [LARGE SCALE GENOMIC DNA]</scope>
    <source>
        <strain evidence="3 4">HMF7647</strain>
    </source>
</reference>
<dbReference type="RefSeq" id="WP_160845410.1">
    <property type="nucleotide sequence ID" value="NZ_WVHT01000007.1"/>
</dbReference>